<reference evidence="1 2" key="1">
    <citation type="journal article" date="2024" name="BMC Genomics">
        <title>De novo assembly and annotation of Popillia japonica's genome with initial clues to its potential as an invasive pest.</title>
        <authorList>
            <person name="Cucini C."/>
            <person name="Boschi S."/>
            <person name="Funari R."/>
            <person name="Cardaioli E."/>
            <person name="Iannotti N."/>
            <person name="Marturano G."/>
            <person name="Paoli F."/>
            <person name="Bruttini M."/>
            <person name="Carapelli A."/>
            <person name="Frati F."/>
            <person name="Nardi F."/>
        </authorList>
    </citation>
    <scope>NUCLEOTIDE SEQUENCE [LARGE SCALE GENOMIC DNA]</scope>
    <source>
        <strain evidence="1">DMR45628</strain>
    </source>
</reference>
<keyword evidence="2" id="KW-1185">Reference proteome</keyword>
<dbReference type="AlphaFoldDB" id="A0AAW1LC42"/>
<comment type="caution">
    <text evidence="1">The sequence shown here is derived from an EMBL/GenBank/DDBJ whole genome shotgun (WGS) entry which is preliminary data.</text>
</comment>
<evidence type="ECO:0000313" key="2">
    <source>
        <dbReference type="Proteomes" id="UP001458880"/>
    </source>
</evidence>
<gene>
    <name evidence="1" type="ORF">QE152_g14070</name>
</gene>
<name>A0AAW1LC42_POPJA</name>
<evidence type="ECO:0000313" key="1">
    <source>
        <dbReference type="EMBL" id="KAK9731020.1"/>
    </source>
</evidence>
<dbReference type="Proteomes" id="UP001458880">
    <property type="component" value="Unassembled WGS sequence"/>
</dbReference>
<organism evidence="1 2">
    <name type="scientific">Popillia japonica</name>
    <name type="common">Japanese beetle</name>
    <dbReference type="NCBI Taxonomy" id="7064"/>
    <lineage>
        <taxon>Eukaryota</taxon>
        <taxon>Metazoa</taxon>
        <taxon>Ecdysozoa</taxon>
        <taxon>Arthropoda</taxon>
        <taxon>Hexapoda</taxon>
        <taxon>Insecta</taxon>
        <taxon>Pterygota</taxon>
        <taxon>Neoptera</taxon>
        <taxon>Endopterygota</taxon>
        <taxon>Coleoptera</taxon>
        <taxon>Polyphaga</taxon>
        <taxon>Scarabaeiformia</taxon>
        <taxon>Scarabaeidae</taxon>
        <taxon>Rutelinae</taxon>
        <taxon>Popillia</taxon>
    </lineage>
</organism>
<accession>A0AAW1LC42</accession>
<protein>
    <submittedName>
        <fullName evidence="1">Uncharacterized protein</fullName>
    </submittedName>
</protein>
<sequence>MGALCRLMPRLGGPSEGSRSLLCATAESVVLYAASIWREAIRREVHRKKLLSVQRKTAICIARAYLGALCRLMPRLGGPSEGSRSLLCATAESVVLYAASAVSTDAKTWRPQRRQQEPAVCHGRVGRALCSVHLEGGHTKRGTP</sequence>
<proteinExistence type="predicted"/>
<dbReference type="EMBL" id="JASPKY010000139">
    <property type="protein sequence ID" value="KAK9731020.1"/>
    <property type="molecule type" value="Genomic_DNA"/>
</dbReference>